<dbReference type="RefSeq" id="WP_148085941.1">
    <property type="nucleotide sequence ID" value="NZ_RJKE01000001.1"/>
</dbReference>
<keyword evidence="2" id="KW-0472">Membrane</keyword>
<evidence type="ECO:0000256" key="2">
    <source>
        <dbReference type="SAM" id="Phobius"/>
    </source>
</evidence>
<dbReference type="AlphaFoldDB" id="A0A3N1CUQ2"/>
<name>A0A3N1CUQ2_9ACTN</name>
<protein>
    <recommendedName>
        <fullName evidence="5">Regulator of septum formation</fullName>
    </recommendedName>
</protein>
<gene>
    <name evidence="3" type="ORF">EDD29_2568</name>
</gene>
<sequence>MSHDPKADHDGYETLSAGPQGPGARKKSVLTLVSVAVVVVGLGLVVRAVTAPEDGIPSGVLKPGACLDLSLAADGIGILRHPKRCTEPHLFQILSVEVMPEGPYPGPEELEDRADGMCGAKWDAKVAKSPYASSHRRTSLAPAEKDWPVDRTAICTLWSPEGPTSAQARLP</sequence>
<accession>A0A3N1CUQ2</accession>
<dbReference type="OrthoDB" id="3480120at2"/>
<keyword evidence="4" id="KW-1185">Reference proteome</keyword>
<organism evidence="3 4">
    <name type="scientific">Actinocorallia herbida</name>
    <dbReference type="NCBI Taxonomy" id="58109"/>
    <lineage>
        <taxon>Bacteria</taxon>
        <taxon>Bacillati</taxon>
        <taxon>Actinomycetota</taxon>
        <taxon>Actinomycetes</taxon>
        <taxon>Streptosporangiales</taxon>
        <taxon>Thermomonosporaceae</taxon>
        <taxon>Actinocorallia</taxon>
    </lineage>
</organism>
<dbReference type="Proteomes" id="UP000272400">
    <property type="component" value="Unassembled WGS sequence"/>
</dbReference>
<evidence type="ECO:0000313" key="4">
    <source>
        <dbReference type="Proteomes" id="UP000272400"/>
    </source>
</evidence>
<proteinExistence type="predicted"/>
<dbReference type="EMBL" id="RJKE01000001">
    <property type="protein sequence ID" value="ROO85033.1"/>
    <property type="molecule type" value="Genomic_DNA"/>
</dbReference>
<evidence type="ECO:0000313" key="3">
    <source>
        <dbReference type="EMBL" id="ROO85033.1"/>
    </source>
</evidence>
<evidence type="ECO:0008006" key="5">
    <source>
        <dbReference type="Google" id="ProtNLM"/>
    </source>
</evidence>
<evidence type="ECO:0000256" key="1">
    <source>
        <dbReference type="SAM" id="MobiDB-lite"/>
    </source>
</evidence>
<keyword evidence="2" id="KW-0812">Transmembrane</keyword>
<feature type="region of interest" description="Disordered" evidence="1">
    <location>
        <begin position="1"/>
        <end position="23"/>
    </location>
</feature>
<feature type="compositionally biased region" description="Basic and acidic residues" evidence="1">
    <location>
        <begin position="1"/>
        <end position="12"/>
    </location>
</feature>
<reference evidence="3 4" key="1">
    <citation type="submission" date="2018-11" db="EMBL/GenBank/DDBJ databases">
        <title>Sequencing the genomes of 1000 actinobacteria strains.</title>
        <authorList>
            <person name="Klenk H.-P."/>
        </authorList>
    </citation>
    <scope>NUCLEOTIDE SEQUENCE [LARGE SCALE GENOMIC DNA]</scope>
    <source>
        <strain evidence="3 4">DSM 44254</strain>
    </source>
</reference>
<comment type="caution">
    <text evidence="3">The sequence shown here is derived from an EMBL/GenBank/DDBJ whole genome shotgun (WGS) entry which is preliminary data.</text>
</comment>
<feature type="transmembrane region" description="Helical" evidence="2">
    <location>
        <begin position="29"/>
        <end position="49"/>
    </location>
</feature>
<keyword evidence="2" id="KW-1133">Transmembrane helix</keyword>